<evidence type="ECO:0000313" key="2">
    <source>
        <dbReference type="Proteomes" id="UP000028480"/>
    </source>
</evidence>
<dbReference type="EMBL" id="CBTB010000098">
    <property type="protein sequence ID" value="CDH32046.1"/>
    <property type="molecule type" value="Genomic_DNA"/>
</dbReference>
<reference evidence="1" key="1">
    <citation type="submission" date="2013-07" db="EMBL/GenBank/DDBJ databases">
        <title>Sub-species coevolution in mutualistic symbiosis.</title>
        <authorList>
            <person name="Murfin K."/>
            <person name="Klassen J."/>
            <person name="Lee M."/>
            <person name="Forst S."/>
            <person name="Stock P."/>
            <person name="Goodrich-Blair H."/>
        </authorList>
    </citation>
    <scope>NUCLEOTIDE SEQUENCE [LARGE SCALE GENOMIC DNA]</scope>
    <source>
        <strain evidence="1">Intermedium</strain>
    </source>
</reference>
<dbReference type="InterPro" id="IPR005601">
    <property type="entry name" value="Tail_fibre_p36"/>
</dbReference>
<sequence length="332" mass="36249">MATGAWSKSIVGWVNNGGTFAGCNTSGVYLIAIDDSATVADFPKVNGTPIYSYGMMIVTVGEPCISQLYMSHLGHIAVRQSWNSGKEYQEWFVQYSSVNKPSATDVGALSITGGKVDGEIHADKYYSKTAFNLGEGGERHGMLISGKDNASFDENNLEILSWYGIGLKSTLDNQTRIFLNTRNGDIGIKGSLLVGANDNSLKIYSNNTANSPVSIYTFADTHAGGVRNVVLEAADNKGWLWYSQRLTSGQIEFAVNGKVLPNDYSNFDSRYVQDIRLGSVEHAQLWMAYGYSDTPPYVITAVINDGNDEPDRVSRRPLQKLINGTWHNIGAL</sequence>
<gene>
    <name evidence="1" type="ORF">XBI1_1870012</name>
</gene>
<dbReference type="RefSeq" id="WP_038185705.1">
    <property type="nucleotide sequence ID" value="NZ_CAWLWA010000137.1"/>
</dbReference>
<comment type="caution">
    <text evidence="1">The sequence shown here is derived from an EMBL/GenBank/DDBJ whole genome shotgun (WGS) entry which is preliminary data.</text>
</comment>
<dbReference type="AlphaFoldDB" id="A0A077QI66"/>
<dbReference type="HOGENOM" id="CLU_008928_7_0_6"/>
<dbReference type="Pfam" id="PF03903">
    <property type="entry name" value="Phage_T4_gp36"/>
    <property type="match status" value="1"/>
</dbReference>
<accession>A0A077QI66</accession>
<evidence type="ECO:0000313" key="1">
    <source>
        <dbReference type="EMBL" id="CDH32046.1"/>
    </source>
</evidence>
<name>A0A077QI66_XENBV</name>
<dbReference type="Proteomes" id="UP000028480">
    <property type="component" value="Unassembled WGS sequence"/>
</dbReference>
<protein>
    <submittedName>
        <fullName evidence="1">Uncharacterized protein</fullName>
    </submittedName>
</protein>
<organism evidence="1 2">
    <name type="scientific">Xenorhabdus bovienii str. Intermedium</name>
    <dbReference type="NCBI Taxonomy" id="1379677"/>
    <lineage>
        <taxon>Bacteria</taxon>
        <taxon>Pseudomonadati</taxon>
        <taxon>Pseudomonadota</taxon>
        <taxon>Gammaproteobacteria</taxon>
        <taxon>Enterobacterales</taxon>
        <taxon>Morganellaceae</taxon>
        <taxon>Xenorhabdus</taxon>
    </lineage>
</organism>
<proteinExistence type="predicted"/>